<keyword evidence="4" id="KW-0663">Pyridoxal phosphate</keyword>
<comment type="cofactor">
    <cofactor evidence="1">
        <name>pyridoxal 5'-phosphate</name>
        <dbReference type="ChEBI" id="CHEBI:597326"/>
    </cofactor>
</comment>
<dbReference type="PANTHER" id="PTHR43586">
    <property type="entry name" value="CYSTEINE DESULFURASE"/>
    <property type="match status" value="1"/>
</dbReference>
<dbReference type="Gene3D" id="3.40.640.10">
    <property type="entry name" value="Type I PLP-dependent aspartate aminotransferase-like (Major domain)"/>
    <property type="match status" value="1"/>
</dbReference>
<dbReference type="InterPro" id="IPR015421">
    <property type="entry name" value="PyrdxlP-dep_Trfase_major"/>
</dbReference>
<dbReference type="InterPro" id="IPR010969">
    <property type="entry name" value="Cys_dSase-rel_unknwn_funct"/>
</dbReference>
<dbReference type="InterPro" id="IPR000192">
    <property type="entry name" value="Aminotrans_V_dom"/>
</dbReference>
<dbReference type="Gene3D" id="3.90.1150.10">
    <property type="entry name" value="Aspartate Aminotransferase, domain 1"/>
    <property type="match status" value="1"/>
</dbReference>
<name>A0AAU9EEC6_9FIRM</name>
<comment type="catalytic activity">
    <reaction evidence="5">
        <text>(sulfur carrier)-H + L-cysteine = (sulfur carrier)-SH + L-alanine</text>
        <dbReference type="Rhea" id="RHEA:43892"/>
        <dbReference type="Rhea" id="RHEA-COMP:14737"/>
        <dbReference type="Rhea" id="RHEA-COMP:14739"/>
        <dbReference type="ChEBI" id="CHEBI:29917"/>
        <dbReference type="ChEBI" id="CHEBI:35235"/>
        <dbReference type="ChEBI" id="CHEBI:57972"/>
        <dbReference type="ChEBI" id="CHEBI:64428"/>
        <dbReference type="EC" id="2.8.1.7"/>
    </reaction>
</comment>
<dbReference type="KEGG" id="hprf:HLPR_00990"/>
<dbReference type="PIRSF" id="PIRSF005572">
    <property type="entry name" value="NifS"/>
    <property type="match status" value="1"/>
</dbReference>
<dbReference type="InterPro" id="IPR015424">
    <property type="entry name" value="PyrdxlP-dep_Trfase"/>
</dbReference>
<comment type="similarity">
    <text evidence="2">Belongs to the class-V pyridoxal-phosphate-dependent aminotransferase family. Csd subfamily.</text>
</comment>
<keyword evidence="8" id="KW-1185">Reference proteome</keyword>
<accession>A0AAU9EEC6</accession>
<dbReference type="EMBL" id="AP028654">
    <property type="protein sequence ID" value="BEP27768.1"/>
    <property type="molecule type" value="Genomic_DNA"/>
</dbReference>
<evidence type="ECO:0000256" key="4">
    <source>
        <dbReference type="ARBA" id="ARBA00022898"/>
    </source>
</evidence>
<protein>
    <recommendedName>
        <fullName evidence="3">cysteine desulfurase</fullName>
        <ecNumber evidence="3">2.8.1.7</ecNumber>
    </recommendedName>
</protein>
<dbReference type="Proteomes" id="UP001321786">
    <property type="component" value="Chromosome"/>
</dbReference>
<keyword evidence="7" id="KW-0808">Transferase</keyword>
<evidence type="ECO:0000256" key="5">
    <source>
        <dbReference type="ARBA" id="ARBA00050776"/>
    </source>
</evidence>
<dbReference type="GO" id="GO:0008483">
    <property type="term" value="F:transaminase activity"/>
    <property type="evidence" value="ECO:0007669"/>
    <property type="project" value="UniProtKB-KW"/>
</dbReference>
<dbReference type="SUPFAM" id="SSF53383">
    <property type="entry name" value="PLP-dependent transferases"/>
    <property type="match status" value="1"/>
</dbReference>
<dbReference type="InterPro" id="IPR016454">
    <property type="entry name" value="Cysteine_dSase"/>
</dbReference>
<dbReference type="AlphaFoldDB" id="A0AAU9EEC6"/>
<dbReference type="RefSeq" id="WP_338536138.1">
    <property type="nucleotide sequence ID" value="NZ_AP028654.1"/>
</dbReference>
<gene>
    <name evidence="7" type="ORF">HLPR_00990</name>
</gene>
<dbReference type="GO" id="GO:0031071">
    <property type="term" value="F:cysteine desulfurase activity"/>
    <property type="evidence" value="ECO:0007669"/>
    <property type="project" value="UniProtKB-EC"/>
</dbReference>
<organism evidence="7 8">
    <name type="scientific">Helicovermis profundi</name>
    <dbReference type="NCBI Taxonomy" id="3065157"/>
    <lineage>
        <taxon>Bacteria</taxon>
        <taxon>Bacillati</taxon>
        <taxon>Bacillota</taxon>
        <taxon>Clostridia</taxon>
        <taxon>Helicovermis</taxon>
    </lineage>
</organism>
<reference evidence="7 8" key="1">
    <citation type="submission" date="2023-08" db="EMBL/GenBank/DDBJ databases">
        <title>Helicovermis profunda gen. nov., sp. nov., a novel mesophilic, fermentative bacterium within the Bacillota from a deep-sea hydrothermal vent chimney.</title>
        <authorList>
            <person name="Miyazaki U."/>
            <person name="Mizutani D."/>
            <person name="Hashimoto Y."/>
            <person name="Tame A."/>
            <person name="Sawayama S."/>
            <person name="Miyazaki J."/>
            <person name="Takai K."/>
            <person name="Nakagawa S."/>
        </authorList>
    </citation>
    <scope>NUCLEOTIDE SEQUENCE [LARGE SCALE GENOMIC DNA]</scope>
    <source>
        <strain evidence="7 8">S502</strain>
    </source>
</reference>
<keyword evidence="7" id="KW-0032">Aminotransferase</keyword>
<evidence type="ECO:0000313" key="7">
    <source>
        <dbReference type="EMBL" id="BEP27768.1"/>
    </source>
</evidence>
<dbReference type="InterPro" id="IPR015422">
    <property type="entry name" value="PyrdxlP-dep_Trfase_small"/>
</dbReference>
<dbReference type="EC" id="2.8.1.7" evidence="3"/>
<evidence type="ECO:0000313" key="8">
    <source>
        <dbReference type="Proteomes" id="UP001321786"/>
    </source>
</evidence>
<evidence type="ECO:0000259" key="6">
    <source>
        <dbReference type="Pfam" id="PF00266"/>
    </source>
</evidence>
<dbReference type="NCBIfam" id="TIGR01977">
    <property type="entry name" value="am_tr_V_EF2568"/>
    <property type="match status" value="1"/>
</dbReference>
<evidence type="ECO:0000256" key="1">
    <source>
        <dbReference type="ARBA" id="ARBA00001933"/>
    </source>
</evidence>
<dbReference type="Pfam" id="PF00266">
    <property type="entry name" value="Aminotran_5"/>
    <property type="match status" value="1"/>
</dbReference>
<proteinExistence type="inferred from homology"/>
<dbReference type="PANTHER" id="PTHR43586:SF4">
    <property type="entry name" value="ISOPENICILLIN N EPIMERASE"/>
    <property type="match status" value="1"/>
</dbReference>
<sequence>MNKKRIYLDNGATSFPKAPGVAESMYNYLVNNGASVGRGSYEETLDAQRVIFETRELICKLFNFDKVENVVFTKNITESLNTIIKGLLTDNDHVIISSMEHNAVMRPLNSLELKGIDITRVMCNKYGEIDPSDVRDAIKANTKAIIMIHSSNVCGTVLDLEEIGKIAKENNIFFIVDAAQTAGFLDVDFIKLNASVIAFTGHKSLLGPQGTGGFIVSDEICKQINPFIEGGTGSASEDENQPKYMPDKFESGTPNVVGLYGLNASLKFIFETGLENIRNHELKITKMFIEGLNNIKGIKIIGKLETEGRTPVVSVDFLENDNALVSYMLEKSYGISTRVGMHCAPSAHKTLGTFPSGTVRFSFSYFNTEDEIDYTLNSIKEVLRKVD</sequence>
<evidence type="ECO:0000256" key="2">
    <source>
        <dbReference type="ARBA" id="ARBA00010447"/>
    </source>
</evidence>
<feature type="domain" description="Aminotransferase class V" evidence="6">
    <location>
        <begin position="6"/>
        <end position="374"/>
    </location>
</feature>
<evidence type="ECO:0000256" key="3">
    <source>
        <dbReference type="ARBA" id="ARBA00012239"/>
    </source>
</evidence>